<dbReference type="AlphaFoldDB" id="K4A188"/>
<reference evidence="1" key="2">
    <citation type="submission" date="2018-08" db="UniProtKB">
        <authorList>
            <consortium name="EnsemblPlants"/>
        </authorList>
    </citation>
    <scope>IDENTIFICATION</scope>
    <source>
        <strain evidence="1">Yugu1</strain>
    </source>
</reference>
<dbReference type="Gramene" id="KQL22290">
    <property type="protein sequence ID" value="KQL22290"/>
    <property type="gene ID" value="SETIT_032630mg"/>
</dbReference>
<dbReference type="InterPro" id="IPR013181">
    <property type="entry name" value="DUF1719"/>
</dbReference>
<organism evidence="1 2">
    <name type="scientific">Setaria italica</name>
    <name type="common">Foxtail millet</name>
    <name type="synonym">Panicum italicum</name>
    <dbReference type="NCBI Taxonomy" id="4555"/>
    <lineage>
        <taxon>Eukaryota</taxon>
        <taxon>Viridiplantae</taxon>
        <taxon>Streptophyta</taxon>
        <taxon>Embryophyta</taxon>
        <taxon>Tracheophyta</taxon>
        <taxon>Spermatophyta</taxon>
        <taxon>Magnoliopsida</taxon>
        <taxon>Liliopsida</taxon>
        <taxon>Poales</taxon>
        <taxon>Poaceae</taxon>
        <taxon>PACMAD clade</taxon>
        <taxon>Panicoideae</taxon>
        <taxon>Panicodae</taxon>
        <taxon>Paniceae</taxon>
        <taxon>Cenchrinae</taxon>
        <taxon>Setaria</taxon>
    </lineage>
</organism>
<dbReference type="PANTHER" id="PTHR33377">
    <property type="entry name" value="OS10G0134700 PROTEIN-RELATED"/>
    <property type="match status" value="1"/>
</dbReference>
<dbReference type="Proteomes" id="UP000004995">
    <property type="component" value="Unassembled WGS sequence"/>
</dbReference>
<dbReference type="EnsemblPlants" id="KQL22290">
    <property type="protein sequence ID" value="KQL22290"/>
    <property type="gene ID" value="SETIT_032630mg"/>
</dbReference>
<dbReference type="PANTHER" id="PTHR33377:SF4">
    <property type="entry name" value="OS07G0285800 PROTEIN"/>
    <property type="match status" value="1"/>
</dbReference>
<dbReference type="InParanoid" id="K4A188"/>
<dbReference type="FunCoup" id="K4A188">
    <property type="interactions" value="859"/>
</dbReference>
<name>K4A188_SETIT</name>
<sequence>MAGMVGSAIVQETVSRITSYLFSKCDHGRRTASTGHHIGRLEMAHTELELALERSARMPITDVSLLRRRKLLERAFKDCGDLLHSCSDVRRNEWFAACANRFLRDVESGCSPLRCVFSNPLEYKMAQGSILRAWCGGDDRKTPMRSFSLMLMLRLLESTDIVGTAIRCLQSFTSSMNDVAEAVMRELIQLPQQDISHSHAASCFTIKDLCSYDTNFWRPDPLCCKPDRCATSCIPSELSCKFPEQVILIRIECYVSAFECSSLHNTADATARNLVADLPPLKLGVGFAPHFFNERTQGRTAVEIIEGKEELINDMGSLQQMVETVRSNAIKHYICQPDLAYYKMAWYPGHGGACFMVQKSGTEIARAHKLHSSRHGPFRRK</sequence>
<reference evidence="2" key="1">
    <citation type="journal article" date="2012" name="Nat. Biotechnol.">
        <title>Reference genome sequence of the model plant Setaria.</title>
        <authorList>
            <person name="Bennetzen J.L."/>
            <person name="Schmutz J."/>
            <person name="Wang H."/>
            <person name="Percifield R."/>
            <person name="Hawkins J."/>
            <person name="Pontaroli A.C."/>
            <person name="Estep M."/>
            <person name="Feng L."/>
            <person name="Vaughn J.N."/>
            <person name="Grimwood J."/>
            <person name="Jenkins J."/>
            <person name="Barry K."/>
            <person name="Lindquist E."/>
            <person name="Hellsten U."/>
            <person name="Deshpande S."/>
            <person name="Wang X."/>
            <person name="Wu X."/>
            <person name="Mitros T."/>
            <person name="Triplett J."/>
            <person name="Yang X."/>
            <person name="Ye C.Y."/>
            <person name="Mauro-Herrera M."/>
            <person name="Wang L."/>
            <person name="Li P."/>
            <person name="Sharma M."/>
            <person name="Sharma R."/>
            <person name="Ronald P.C."/>
            <person name="Panaud O."/>
            <person name="Kellogg E.A."/>
            <person name="Brutnell T.P."/>
            <person name="Doust A.N."/>
            <person name="Tuskan G.A."/>
            <person name="Rokhsar D."/>
            <person name="Devos K.M."/>
        </authorList>
    </citation>
    <scope>NUCLEOTIDE SEQUENCE [LARGE SCALE GENOMIC DNA]</scope>
    <source>
        <strain evidence="2">cv. Yugu1</strain>
    </source>
</reference>
<evidence type="ECO:0000313" key="2">
    <source>
        <dbReference type="Proteomes" id="UP000004995"/>
    </source>
</evidence>
<dbReference type="EMBL" id="AGNK02000649">
    <property type="status" value="NOT_ANNOTATED_CDS"/>
    <property type="molecule type" value="Genomic_DNA"/>
</dbReference>
<proteinExistence type="predicted"/>
<dbReference type="Pfam" id="PF08224">
    <property type="entry name" value="DUF1719"/>
    <property type="match status" value="2"/>
</dbReference>
<dbReference type="OMA" id="HMAWASA"/>
<accession>K4A188</accession>
<evidence type="ECO:0000313" key="1">
    <source>
        <dbReference type="EnsemblPlants" id="KQL22290"/>
    </source>
</evidence>
<dbReference type="eggNOG" id="ENOG502R3ZP">
    <property type="taxonomic scope" value="Eukaryota"/>
</dbReference>
<dbReference type="HOGENOM" id="CLU_022287_1_0_1"/>
<keyword evidence="2" id="KW-1185">Reference proteome</keyword>
<dbReference type="SMART" id="SM01157">
    <property type="entry name" value="DUF1719"/>
    <property type="match status" value="1"/>
</dbReference>
<protein>
    <submittedName>
        <fullName evidence="1">Uncharacterized protein</fullName>
    </submittedName>
</protein>